<reference evidence="2" key="1">
    <citation type="submission" date="2012-02" db="EMBL/GenBank/DDBJ databases">
        <title>Complete sequence of chromosome of Methanomethylovorans hollandica DSM 15978.</title>
        <authorList>
            <person name="Lucas S."/>
            <person name="Copeland A."/>
            <person name="Lapidus A."/>
            <person name="Glavina del Rio T."/>
            <person name="Dalin E."/>
            <person name="Tice H."/>
            <person name="Bruce D."/>
            <person name="Goodwin L."/>
            <person name="Pitluck S."/>
            <person name="Peters L."/>
            <person name="Mikhailova N."/>
            <person name="Held B."/>
            <person name="Kyrpides N."/>
            <person name="Mavromatis K."/>
            <person name="Ivanova N."/>
            <person name="Brettin T."/>
            <person name="Detter J.C."/>
            <person name="Han C."/>
            <person name="Larimer F."/>
            <person name="Land M."/>
            <person name="Hauser L."/>
            <person name="Markowitz V."/>
            <person name="Cheng J.-F."/>
            <person name="Hugenholtz P."/>
            <person name="Woyke T."/>
            <person name="Wu D."/>
            <person name="Spring S."/>
            <person name="Schroeder M."/>
            <person name="Brambilla E."/>
            <person name="Klenk H.-P."/>
            <person name="Eisen J.A."/>
        </authorList>
    </citation>
    <scope>NUCLEOTIDE SEQUENCE [LARGE SCALE GENOMIC DNA]</scope>
    <source>
        <strain evidence="2">DSM 15978 / NBRC 107637 / DMS1</strain>
    </source>
</reference>
<keyword evidence="2" id="KW-1185">Reference proteome</keyword>
<sequence>MAGLLIGPEIYVPSFTVKWEENNEGIPKDDIIGVEIDEDLESPGMFKISFNEQFDLAKQQFKWLDDRRIEPGTRIMISFGYASAPQEQGTIMGKIKAISPGFLSGGPQALIVEGYDLSHDLQKRQHKVKCDNVTYADVAREIAMKNDLSPAGVESDKLIVHPKIERKVDEMDYAFLQGLAKNIGFEFFVRNKTLYFRKPKDDLTANVSFTFNQNIISFSPRMSSANLVHEVRVTAWSEQEKKTISEKANIKEIESSIGIPDFSSIVEKAEGEKSSLKLEGRVVRSREEAKAIALSELKKRNMGFITGTLECAGNPQLRSGMTINIEKVGKCFFSGVYYVTKTRHVLGESGYKTTLEVRRCL</sequence>
<name>L0KWK6_METHD</name>
<dbReference type="GeneID" id="14406131"/>
<dbReference type="SUPFAM" id="SSF69279">
    <property type="entry name" value="Phage tail proteins"/>
    <property type="match status" value="1"/>
</dbReference>
<dbReference type="RefSeq" id="WP_015324977.1">
    <property type="nucleotide sequence ID" value="NC_019977.1"/>
</dbReference>
<dbReference type="OrthoDB" id="182537at2157"/>
<protein>
    <submittedName>
        <fullName evidence="1">Phage protein D</fullName>
    </submittedName>
</protein>
<organism evidence="1 2">
    <name type="scientific">Methanomethylovorans hollandica (strain DSM 15978 / NBRC 107637 / DMS1)</name>
    <dbReference type="NCBI Taxonomy" id="867904"/>
    <lineage>
        <taxon>Archaea</taxon>
        <taxon>Methanobacteriati</taxon>
        <taxon>Methanobacteriota</taxon>
        <taxon>Stenosarchaea group</taxon>
        <taxon>Methanomicrobia</taxon>
        <taxon>Methanosarcinales</taxon>
        <taxon>Methanosarcinaceae</taxon>
        <taxon>Methanomethylovorans</taxon>
    </lineage>
</organism>
<dbReference type="KEGG" id="mhz:Metho_1618"/>
<accession>L0KWK6</accession>
<gene>
    <name evidence="1" type="ordered locus">Metho_1618</name>
</gene>
<proteinExistence type="predicted"/>
<dbReference type="EMBL" id="CP003362">
    <property type="protein sequence ID" value="AGB49812.1"/>
    <property type="molecule type" value="Genomic_DNA"/>
</dbReference>
<evidence type="ECO:0000313" key="1">
    <source>
        <dbReference type="EMBL" id="AGB49812.1"/>
    </source>
</evidence>
<evidence type="ECO:0000313" key="2">
    <source>
        <dbReference type="Proteomes" id="UP000010866"/>
    </source>
</evidence>
<dbReference type="STRING" id="867904.Metho_1618"/>
<dbReference type="HOGENOM" id="CLU_061954_1_0_2"/>
<dbReference type="Proteomes" id="UP000010866">
    <property type="component" value="Chromosome"/>
</dbReference>
<dbReference type="AlphaFoldDB" id="L0KWK6"/>